<proteinExistence type="predicted"/>
<keyword evidence="3" id="KW-1185">Reference proteome</keyword>
<dbReference type="AlphaFoldDB" id="A0A1Q9CWF3"/>
<sequence length="1235" mass="138471">MKAIWLALCLPSVFVKSAKLSRSASPRLQHDSSQATAFARLSSKNAVAQKLRKSHKDANACPDNQFPPVNVTVQGVGYLDDILSGDILGQLQTNLAGHPDWEIGKPWTLSMVADSVEREMDRKFGFAGGEGFNVFMVKKARVGQKITVTDKVKTLAGSTRLEYRGQDPITLEGAIHLTEICLRPMTCDAFFQQHKKECLDDDLWKRKLNPEQVTGHTRSMCCEQMKCAEEAPCAPATMYNKRPDYDTAFGSKPDQCCVPKVCSKDLCDSTLWEPKPGNVLGSTKDECCTPRDCDDYKCSAKYVKKSKRHGQDGSPLLLQGSTDSECCEPISCKHIDCEATDEWKTNESAKVGASLEDCCIPQFCKQHSCEPATKWEPKPKAILGSSNPSCCTPKMCKEFKCDAGFELRIRKEQMWSDEIAKRVQDRDEQRIQFLQKTMEAQSQPSEDKITEDVIDQKIESKEWRLPQNPDVSPLFNREKELEQVKNYITNPFDFANKDGLFNLLGTSGMKGIGKTQLLLNSLELVKNVSNTKAIYFTFNRQGDLKDRFHESFSKGNRYDTAFGHALLTACGASLAAVEACDFDKCLDVIRGLVCADVAERLVIFIDELGLLDAYEKEPVVVPLLQSLMRQMDKQKGKLVFVFSHLLEEMLKRGATDASGRKIDGIPLVALATDIWRTNPDFSEWAEAARKHSGIHQLLLSCAGHPRCLFEGLKVVEDLCKSPPQTATALDRARQQVINECKFDGMEYTLEENMLMRWFSPLEQMNETALDRAGLLVRVKTGLGKETASFLHPLVLSWWAQKNKKSSRLATHLCHAYEFDAELAEGSEKRMEGLMFHYEAVLRIALEGKPIALNKFYTTDYIGMKFKTMPVLVAAPPTGGRKMVEFVKDFVEIDAVIKLLEEGVTVVSQKQSEEGVEYLTPWQLNDAEGKLVVACVQCKFVNDKVPWSNVKKHMHSAVGALKTKKIEFFPVIYATPDQGAIQESTYNDGVYFNEVSIFKFTSKLGILRLHTEKLGKSLQKEVPVLAGAVIGGRGLLGSTHDECCEKKSCHDWKCSDPTKWVQQADESSLGVERHGWSDEECCTPLMCSTIDCVPESLWAPKSAEELEGLLGSTSKQCCNPRWCKDYTCTGDIPAENVTSTKWYKKVDTNHFKFRGSTDEECCHPKYCSEYTTEFPSKYRRKPEDLQGKPRLGSTEAECYDELKCSDYCCKDKALQLKEDAAQLLGSTDQECCEKPG</sequence>
<dbReference type="SUPFAM" id="SSF52540">
    <property type="entry name" value="P-loop containing nucleoside triphosphate hydrolases"/>
    <property type="match status" value="1"/>
</dbReference>
<reference evidence="2 3" key="1">
    <citation type="submission" date="2016-02" db="EMBL/GenBank/DDBJ databases">
        <title>Genome analysis of coral dinoflagellate symbionts highlights evolutionary adaptations to a symbiotic lifestyle.</title>
        <authorList>
            <person name="Aranda M."/>
            <person name="Li Y."/>
            <person name="Liew Y.J."/>
            <person name="Baumgarten S."/>
            <person name="Simakov O."/>
            <person name="Wilson M."/>
            <person name="Piel J."/>
            <person name="Ashoor H."/>
            <person name="Bougouffa S."/>
            <person name="Bajic V.B."/>
            <person name="Ryu T."/>
            <person name="Ravasi T."/>
            <person name="Bayer T."/>
            <person name="Micklem G."/>
            <person name="Kim H."/>
            <person name="Bhak J."/>
            <person name="Lajeunesse T.C."/>
            <person name="Voolstra C.R."/>
        </authorList>
    </citation>
    <scope>NUCLEOTIDE SEQUENCE [LARGE SCALE GENOMIC DNA]</scope>
    <source>
        <strain evidence="2 3">CCMP2467</strain>
    </source>
</reference>
<dbReference type="OrthoDB" id="408570at2759"/>
<accession>A0A1Q9CWF3</accession>
<organism evidence="2 3">
    <name type="scientific">Symbiodinium microadriaticum</name>
    <name type="common">Dinoflagellate</name>
    <name type="synonym">Zooxanthella microadriatica</name>
    <dbReference type="NCBI Taxonomy" id="2951"/>
    <lineage>
        <taxon>Eukaryota</taxon>
        <taxon>Sar</taxon>
        <taxon>Alveolata</taxon>
        <taxon>Dinophyceae</taxon>
        <taxon>Suessiales</taxon>
        <taxon>Symbiodiniaceae</taxon>
        <taxon>Symbiodinium</taxon>
    </lineage>
</organism>
<name>A0A1Q9CWF3_SYMMI</name>
<dbReference type="Gene3D" id="3.40.50.300">
    <property type="entry name" value="P-loop containing nucleotide triphosphate hydrolases"/>
    <property type="match status" value="1"/>
</dbReference>
<feature type="signal peptide" evidence="1">
    <location>
        <begin position="1"/>
        <end position="17"/>
    </location>
</feature>
<evidence type="ECO:0000256" key="1">
    <source>
        <dbReference type="SAM" id="SignalP"/>
    </source>
</evidence>
<comment type="caution">
    <text evidence="2">The sequence shown here is derived from an EMBL/GenBank/DDBJ whole genome shotgun (WGS) entry which is preliminary data.</text>
</comment>
<evidence type="ECO:0000313" key="3">
    <source>
        <dbReference type="Proteomes" id="UP000186817"/>
    </source>
</evidence>
<dbReference type="InterPro" id="IPR027417">
    <property type="entry name" value="P-loop_NTPase"/>
</dbReference>
<evidence type="ECO:0008006" key="4">
    <source>
        <dbReference type="Google" id="ProtNLM"/>
    </source>
</evidence>
<dbReference type="Proteomes" id="UP000186817">
    <property type="component" value="Unassembled WGS sequence"/>
</dbReference>
<gene>
    <name evidence="2" type="ORF">AK812_SmicGene31554</name>
</gene>
<protein>
    <recommendedName>
        <fullName evidence="4">AAA+ ATPase domain-containing protein</fullName>
    </recommendedName>
</protein>
<feature type="chain" id="PRO_5013022905" description="AAA+ ATPase domain-containing protein" evidence="1">
    <location>
        <begin position="18"/>
        <end position="1235"/>
    </location>
</feature>
<evidence type="ECO:0000313" key="2">
    <source>
        <dbReference type="EMBL" id="OLP87263.1"/>
    </source>
</evidence>
<dbReference type="EMBL" id="LSRX01000871">
    <property type="protein sequence ID" value="OLP87263.1"/>
    <property type="molecule type" value="Genomic_DNA"/>
</dbReference>
<keyword evidence="1" id="KW-0732">Signal</keyword>